<evidence type="ECO:0000313" key="8">
    <source>
        <dbReference type="EMBL" id="CAF1626217.1"/>
    </source>
</evidence>
<dbReference type="PANTHER" id="PTHR11099:SF0">
    <property type="entry name" value="VACUOLAR PROTEIN SORTING-ASSOCIATED PROTEIN 35"/>
    <property type="match status" value="1"/>
</dbReference>
<dbReference type="GO" id="GO:0006886">
    <property type="term" value="P:intracellular protein transport"/>
    <property type="evidence" value="ECO:0007669"/>
    <property type="project" value="TreeGrafter"/>
</dbReference>
<dbReference type="Proteomes" id="UP000663877">
    <property type="component" value="Unassembled WGS sequence"/>
</dbReference>
<evidence type="ECO:0000256" key="3">
    <source>
        <dbReference type="ARBA" id="ARBA00022448"/>
    </source>
</evidence>
<sequence>MSSKSTLCSIFGIESSSRVDAHYEGARTHLLNSNEILRRTSHEQELYANYIAAGEPAGPTIYSSKGEHFTEVCPSLKHFIDHELKLDLKYFGYMEYSFGLEEHRQILKKLMIRHHELDDELVKPEDFEVGCLMNSTRLIMFDLEWSKYLDEQKPEKIDLVIINTQHNPTGKQWSLDVVNFLMDLAWKHESYLLIDDAYYCVHDPRVEIVNTLKIWLKRLAQHKNSAMATRWLHTHPFGKQFNCNALGMAMISSSPQLMAQLNTFYWHHSYLNGCVNAEILCQWLSKHQHDAEQFIVDNGMEIARKKNFVCQFMEQELSYPSTSLCTGPSTSYLIFEVPLIYSQDSTKKKSEIAEQFSDDLYYATGVMLSGDMFTHAEVAAYVRLHLGSDPANIEEILRRFKAAGLNYHMKHNKKTADTSRGSIAGISMDNQEKLLAESLQNVRQHAFAMKRVLDQQSVMEGLKHAANMLGELRTSLLSPKNYYELHVVVVEELHHLELYLTDEFEHGRGSHDLYEVVQYAGNIVPRLYLLITIGHVYIRANELPRREVLRDLVEMCRGVQHPLRGLFLRNYLLQCAKSLLPDTEEENQEENKTGTILDSLDFILLNFSEMNKLWVRMQYQGHTRDLNRREQERRELRILVGTNLVRLSELECVNVERYKTIVLPKIMEQVVSCRDAIAQEYLMECIIQVFPDEYHLNTLNEFLKGCRELSPTVNIRNILISLIDRLTSYSTRDQQNIPENIQLFDIFSEQITEVIKSRSTMPSEDIVALQSALLSLSLKCYRDQFEYGNKVLENTRQIFDNIALDTQVTTGTQAAKELVKMLKIPIDCYDILDVLKLNHYKLVLQLLSYRERHTVCMYIINSILDKETIIPTAEQVTQLFDLVSTLIIDQPDGSLEHSRQTITNEDFVEEQNLIHLKNGGLERMRFTYPPMIMQAYALTFRYKDIREQDEKWEKKCQKLFQLSNQLINTLTKLETNDLSLRLYLQGALTASEIRSENAETIAYEFFSQAYTLYEEQAGDTRAQCASLTLLIGTLEKVSCFGEENHSTLRQSLTQAATRLVKRPDQVRTLLLCTHLFWSAQRVDESTQKSEQIRDSEKVIACLKKAAKLIAQVMDQTAQVQLYNELLNSYIYFFNQNHPDIDINVLNTLIEKLQSDISKLDSTSSTTHTSSNDGDEFIRSQIQKTFDYLRQQSQLEKFQGLQINN</sequence>
<dbReference type="PANTHER" id="PTHR11099">
    <property type="entry name" value="VACUOLAR SORTING PROTEIN 35"/>
    <property type="match status" value="1"/>
</dbReference>
<gene>
    <name evidence="7" type="ORF">BJG266_LOCUS39661</name>
    <name evidence="8" type="ORF">QVE165_LOCUS56546</name>
</gene>
<reference evidence="8" key="1">
    <citation type="submission" date="2021-02" db="EMBL/GenBank/DDBJ databases">
        <authorList>
            <person name="Nowell W R."/>
        </authorList>
    </citation>
    <scope>NUCLEOTIDE SEQUENCE</scope>
</reference>
<dbReference type="Pfam" id="PF00155">
    <property type="entry name" value="Aminotran_1_2"/>
    <property type="match status" value="1"/>
</dbReference>
<evidence type="ECO:0000256" key="2">
    <source>
        <dbReference type="ARBA" id="ARBA00006536"/>
    </source>
</evidence>
<protein>
    <recommendedName>
        <fullName evidence="6">Aminotransferase class I/classII large domain-containing protein</fullName>
    </recommendedName>
</protein>
<keyword evidence="3" id="KW-0813">Transport</keyword>
<dbReference type="InterPro" id="IPR015421">
    <property type="entry name" value="PyrdxlP-dep_Trfase_major"/>
</dbReference>
<dbReference type="InterPro" id="IPR015424">
    <property type="entry name" value="PyrdxlP-dep_Trfase"/>
</dbReference>
<keyword evidence="5" id="KW-0472">Membrane</keyword>
<dbReference type="InterPro" id="IPR042491">
    <property type="entry name" value="Vps35_C"/>
</dbReference>
<accession>A0A816CUA4</accession>
<dbReference type="InterPro" id="IPR004839">
    <property type="entry name" value="Aminotransferase_I/II_large"/>
</dbReference>
<dbReference type="GO" id="GO:0030906">
    <property type="term" value="C:retromer, cargo-selective complex"/>
    <property type="evidence" value="ECO:0007669"/>
    <property type="project" value="InterPro"/>
</dbReference>
<dbReference type="GO" id="GO:0005770">
    <property type="term" value="C:late endosome"/>
    <property type="evidence" value="ECO:0007669"/>
    <property type="project" value="TreeGrafter"/>
</dbReference>
<evidence type="ECO:0000256" key="5">
    <source>
        <dbReference type="ARBA" id="ARBA00023136"/>
    </source>
</evidence>
<dbReference type="EMBL" id="CAJNOI010001754">
    <property type="protein sequence ID" value="CAF1436859.1"/>
    <property type="molecule type" value="Genomic_DNA"/>
</dbReference>
<feature type="domain" description="Aminotransferase class I/classII large" evidence="6">
    <location>
        <begin position="149"/>
        <end position="399"/>
    </location>
</feature>
<evidence type="ECO:0000259" key="6">
    <source>
        <dbReference type="Pfam" id="PF00155"/>
    </source>
</evidence>
<dbReference type="EMBL" id="CAJNOM010002082">
    <property type="protein sequence ID" value="CAF1626217.1"/>
    <property type="molecule type" value="Genomic_DNA"/>
</dbReference>
<keyword evidence="9" id="KW-1185">Reference proteome</keyword>
<dbReference type="Gene3D" id="3.40.640.10">
    <property type="entry name" value="Type I PLP-dependent aspartate aminotransferase-like (Major domain)"/>
    <property type="match status" value="1"/>
</dbReference>
<evidence type="ECO:0000313" key="7">
    <source>
        <dbReference type="EMBL" id="CAF1436859.1"/>
    </source>
</evidence>
<evidence type="ECO:0000256" key="1">
    <source>
        <dbReference type="ARBA" id="ARBA00004170"/>
    </source>
</evidence>
<dbReference type="Gene3D" id="1.25.40.660">
    <property type="entry name" value="Vacuolar protein sorting-associated protein 35, helical subcomplex Vps35-C"/>
    <property type="match status" value="1"/>
</dbReference>
<dbReference type="SUPFAM" id="SSF53383">
    <property type="entry name" value="PLP-dependent transferases"/>
    <property type="match status" value="1"/>
</dbReference>
<dbReference type="InterPro" id="IPR005378">
    <property type="entry name" value="Vps35"/>
</dbReference>
<dbReference type="OrthoDB" id="10258141at2759"/>
<proteinExistence type="inferred from homology"/>
<dbReference type="Pfam" id="PF03635">
    <property type="entry name" value="Vps35"/>
    <property type="match status" value="1"/>
</dbReference>
<evidence type="ECO:0000313" key="9">
    <source>
        <dbReference type="Proteomes" id="UP000663832"/>
    </source>
</evidence>
<dbReference type="Proteomes" id="UP000663832">
    <property type="component" value="Unassembled WGS sequence"/>
</dbReference>
<organism evidence="8 9">
    <name type="scientific">Adineta steineri</name>
    <dbReference type="NCBI Taxonomy" id="433720"/>
    <lineage>
        <taxon>Eukaryota</taxon>
        <taxon>Metazoa</taxon>
        <taxon>Spiralia</taxon>
        <taxon>Gnathifera</taxon>
        <taxon>Rotifera</taxon>
        <taxon>Eurotatoria</taxon>
        <taxon>Bdelloidea</taxon>
        <taxon>Adinetida</taxon>
        <taxon>Adinetidae</taxon>
        <taxon>Adineta</taxon>
    </lineage>
</organism>
<dbReference type="GO" id="GO:0005829">
    <property type="term" value="C:cytosol"/>
    <property type="evidence" value="ECO:0007669"/>
    <property type="project" value="GOC"/>
</dbReference>
<comment type="similarity">
    <text evidence="2">Belongs to the VPS35 family.</text>
</comment>
<comment type="subcellular location">
    <subcellularLocation>
        <location evidence="1">Membrane</location>
        <topology evidence="1">Peripheral membrane protein</topology>
    </subcellularLocation>
</comment>
<evidence type="ECO:0000256" key="4">
    <source>
        <dbReference type="ARBA" id="ARBA00022927"/>
    </source>
</evidence>
<dbReference type="AlphaFoldDB" id="A0A816CUA4"/>
<dbReference type="GO" id="GO:0030170">
    <property type="term" value="F:pyridoxal phosphate binding"/>
    <property type="evidence" value="ECO:0007669"/>
    <property type="project" value="InterPro"/>
</dbReference>
<comment type="caution">
    <text evidence="8">The sequence shown here is derived from an EMBL/GenBank/DDBJ whole genome shotgun (WGS) entry which is preliminary data.</text>
</comment>
<name>A0A816CUA4_9BILA</name>
<dbReference type="GO" id="GO:0042147">
    <property type="term" value="P:retrograde transport, endosome to Golgi"/>
    <property type="evidence" value="ECO:0007669"/>
    <property type="project" value="InterPro"/>
</dbReference>
<keyword evidence="4" id="KW-0653">Protein transport</keyword>